<feature type="coiled-coil region" evidence="1">
    <location>
        <begin position="54"/>
        <end position="81"/>
    </location>
</feature>
<dbReference type="PANTHER" id="PTHR38040:SF1">
    <property type="entry name" value="UBIQUINONE BIOSYNTHESIS ACCESSORY FACTOR UBIK"/>
    <property type="match status" value="1"/>
</dbReference>
<dbReference type="PANTHER" id="PTHR38040">
    <property type="entry name" value="UBIQUINONE BIOSYNTHESIS ACCESSORY FACTOR UBIK"/>
    <property type="match status" value="1"/>
</dbReference>
<name>A0A918VMK5_9GAMM</name>
<sequence length="84" mass="9454">MTDIPNAASDIIQRIMQTAKAAVPDTLSTDLRENVRAAIQEVISDLDVVTREELDTQKEVLQRTRAKVDEMEKVISELEKKLGM</sequence>
<evidence type="ECO:0000256" key="1">
    <source>
        <dbReference type="HAMAP-Rule" id="MF_02216"/>
    </source>
</evidence>
<dbReference type="Pfam" id="PF04380">
    <property type="entry name" value="BMFP"/>
    <property type="match status" value="1"/>
</dbReference>
<keyword evidence="1" id="KW-0831">Ubiquinone biosynthesis</keyword>
<keyword evidence="1" id="KW-0175">Coiled coil</keyword>
<evidence type="ECO:0000313" key="2">
    <source>
        <dbReference type="EMBL" id="GHA08511.1"/>
    </source>
</evidence>
<reference evidence="2" key="2">
    <citation type="submission" date="2020-09" db="EMBL/GenBank/DDBJ databases">
        <authorList>
            <person name="Sun Q."/>
            <person name="Kim S."/>
        </authorList>
    </citation>
    <scope>NUCLEOTIDE SEQUENCE</scope>
    <source>
        <strain evidence="2">KCTC 12711</strain>
    </source>
</reference>
<dbReference type="EMBL" id="BMXA01000002">
    <property type="protein sequence ID" value="GHA08511.1"/>
    <property type="molecule type" value="Genomic_DNA"/>
</dbReference>
<comment type="function">
    <text evidence="1">Required for efficient ubiquinone (coenzyme Q) biosynthesis. UbiK is probably an accessory factor of Ubi enzymes and facilitates ubiquinone biosynthesis by acting as an assembly factor, a targeting factor, or both.</text>
</comment>
<dbReference type="HAMAP" id="MF_02216">
    <property type="entry name" value="UbiK"/>
    <property type="match status" value="1"/>
</dbReference>
<dbReference type="Proteomes" id="UP000614811">
    <property type="component" value="Unassembled WGS sequence"/>
</dbReference>
<dbReference type="GO" id="GO:0005829">
    <property type="term" value="C:cytosol"/>
    <property type="evidence" value="ECO:0007669"/>
    <property type="project" value="TreeGrafter"/>
</dbReference>
<organism evidence="2 3">
    <name type="scientific">Arenicella chitinivorans</name>
    <dbReference type="NCBI Taxonomy" id="1329800"/>
    <lineage>
        <taxon>Bacteria</taxon>
        <taxon>Pseudomonadati</taxon>
        <taxon>Pseudomonadota</taxon>
        <taxon>Gammaproteobacteria</taxon>
        <taxon>Arenicellales</taxon>
        <taxon>Arenicellaceae</taxon>
        <taxon>Arenicella</taxon>
    </lineage>
</organism>
<comment type="pathway">
    <text evidence="1">Cofactor biosynthesis; ubiquinone biosynthesis.</text>
</comment>
<proteinExistence type="inferred from homology"/>
<gene>
    <name evidence="1" type="primary">ubiK</name>
    <name evidence="2" type="ORF">GCM10008090_17960</name>
</gene>
<comment type="similarity">
    <text evidence="1">Belongs to the UbiK family.</text>
</comment>
<keyword evidence="1" id="KW-0963">Cytoplasm</keyword>
<reference evidence="2" key="1">
    <citation type="journal article" date="2014" name="Int. J. Syst. Evol. Microbiol.">
        <title>Complete genome sequence of Corynebacterium casei LMG S-19264T (=DSM 44701T), isolated from a smear-ripened cheese.</title>
        <authorList>
            <consortium name="US DOE Joint Genome Institute (JGI-PGF)"/>
            <person name="Walter F."/>
            <person name="Albersmeier A."/>
            <person name="Kalinowski J."/>
            <person name="Ruckert C."/>
        </authorList>
    </citation>
    <scope>NUCLEOTIDE SEQUENCE</scope>
    <source>
        <strain evidence="2">KCTC 12711</strain>
    </source>
</reference>
<dbReference type="RefSeq" id="WP_189399988.1">
    <property type="nucleotide sequence ID" value="NZ_BMXA01000002.1"/>
</dbReference>
<comment type="caution">
    <text evidence="2">The sequence shown here is derived from an EMBL/GenBank/DDBJ whole genome shotgun (WGS) entry which is preliminary data.</text>
</comment>
<dbReference type="GO" id="GO:0006744">
    <property type="term" value="P:ubiquinone biosynthetic process"/>
    <property type="evidence" value="ECO:0007669"/>
    <property type="project" value="UniProtKB-UniRule"/>
</dbReference>
<dbReference type="AlphaFoldDB" id="A0A918VMK5"/>
<evidence type="ECO:0000313" key="3">
    <source>
        <dbReference type="Proteomes" id="UP000614811"/>
    </source>
</evidence>
<accession>A0A918VMK5</accession>
<dbReference type="InterPro" id="IPR007475">
    <property type="entry name" value="UbiK"/>
</dbReference>
<comment type="subcellular location">
    <subcellularLocation>
        <location evidence="1">Cytoplasm</location>
    </subcellularLocation>
</comment>
<keyword evidence="3" id="KW-1185">Reference proteome</keyword>
<protein>
    <recommendedName>
        <fullName evidence="1">Ubiquinone biosynthesis accessory factor UbiK</fullName>
    </recommendedName>
</protein>